<accession>A0AAD4GU66</accession>
<dbReference type="AlphaFoldDB" id="A0AAD4GU66"/>
<gene>
    <name evidence="1" type="ORF">FE257_009158</name>
</gene>
<sequence length="192" mass="20378">MEDKPLADPSTDPRDLAALESSPSAIFPTFTSNTAWTLGLALRSRILSLPAHQRKPALISITLTGGSESHVVFQAATEPGTIADNEIWVRRKRNTVLRWGVSSWLMRNKMFASTGLGPNEVEAALVRKFALTSTGGGGGAADDYAIHGGGFPVRVKGVDGVVGVIVVSGLKQEDDHQVIVETVGEFIRNGGD</sequence>
<organism evidence="1 2">
    <name type="scientific">Aspergillus nanangensis</name>
    <dbReference type="NCBI Taxonomy" id="2582783"/>
    <lineage>
        <taxon>Eukaryota</taxon>
        <taxon>Fungi</taxon>
        <taxon>Dikarya</taxon>
        <taxon>Ascomycota</taxon>
        <taxon>Pezizomycotina</taxon>
        <taxon>Eurotiomycetes</taxon>
        <taxon>Eurotiomycetidae</taxon>
        <taxon>Eurotiales</taxon>
        <taxon>Aspergillaceae</taxon>
        <taxon>Aspergillus</taxon>
        <taxon>Aspergillus subgen. Circumdati</taxon>
    </lineage>
</organism>
<proteinExistence type="predicted"/>
<dbReference type="InterPro" id="IPR005624">
    <property type="entry name" value="PduO/GlcC-like"/>
</dbReference>
<comment type="caution">
    <text evidence="1">The sequence shown here is derived from an EMBL/GenBank/DDBJ whole genome shotgun (WGS) entry which is preliminary data.</text>
</comment>
<dbReference type="InterPro" id="IPR038084">
    <property type="entry name" value="PduO/GlcC-like_sf"/>
</dbReference>
<dbReference type="PANTHER" id="PTHR28255">
    <property type="match status" value="1"/>
</dbReference>
<reference evidence="1" key="2">
    <citation type="submission" date="2020-02" db="EMBL/GenBank/DDBJ databases">
        <authorList>
            <person name="Gilchrist C.L.M."/>
            <person name="Chooi Y.-H."/>
        </authorList>
    </citation>
    <scope>NUCLEOTIDE SEQUENCE</scope>
    <source>
        <strain evidence="1">MST-FP2251</strain>
    </source>
</reference>
<dbReference type="Pfam" id="PF03928">
    <property type="entry name" value="HbpS-like"/>
    <property type="match status" value="1"/>
</dbReference>
<dbReference type="GO" id="GO:0006620">
    <property type="term" value="P:post-translational protein targeting to endoplasmic reticulum membrane"/>
    <property type="evidence" value="ECO:0007669"/>
    <property type="project" value="TreeGrafter"/>
</dbReference>
<evidence type="ECO:0000313" key="1">
    <source>
        <dbReference type="EMBL" id="KAF9888163.1"/>
    </source>
</evidence>
<dbReference type="InterPro" id="IPR010371">
    <property type="entry name" value="YBR137W-like"/>
</dbReference>
<evidence type="ECO:0000313" key="2">
    <source>
        <dbReference type="Proteomes" id="UP001194746"/>
    </source>
</evidence>
<dbReference type="PANTHER" id="PTHR28255:SF1">
    <property type="entry name" value="UPF0303 PROTEIN YBR137W"/>
    <property type="match status" value="1"/>
</dbReference>
<dbReference type="SUPFAM" id="SSF143744">
    <property type="entry name" value="GlcG-like"/>
    <property type="match status" value="1"/>
</dbReference>
<dbReference type="Gene3D" id="3.30.450.150">
    <property type="entry name" value="Haem-degrading domain"/>
    <property type="match status" value="1"/>
</dbReference>
<name>A0AAD4GU66_ASPNN</name>
<dbReference type="FunFam" id="3.30.450.150:FF:000005">
    <property type="entry name" value="UPF0303 protein Ping_1243"/>
    <property type="match status" value="1"/>
</dbReference>
<dbReference type="Proteomes" id="UP001194746">
    <property type="component" value="Unassembled WGS sequence"/>
</dbReference>
<evidence type="ECO:0008006" key="3">
    <source>
        <dbReference type="Google" id="ProtNLM"/>
    </source>
</evidence>
<dbReference type="GO" id="GO:0072380">
    <property type="term" value="C:TRC complex"/>
    <property type="evidence" value="ECO:0007669"/>
    <property type="project" value="TreeGrafter"/>
</dbReference>
<keyword evidence="2" id="KW-1185">Reference proteome</keyword>
<dbReference type="EMBL" id="VCAU01000050">
    <property type="protein sequence ID" value="KAF9888163.1"/>
    <property type="molecule type" value="Genomic_DNA"/>
</dbReference>
<protein>
    <recommendedName>
        <fullName evidence="3">DUF967 domain protein</fullName>
    </recommendedName>
</protein>
<reference evidence="1" key="1">
    <citation type="journal article" date="2019" name="Beilstein J. Org. Chem.">
        <title>Nanangenines: drimane sesquiterpenoids as the dominant metabolite cohort of a novel Australian fungus, Aspergillus nanangensis.</title>
        <authorList>
            <person name="Lacey H.J."/>
            <person name="Gilchrist C.L.M."/>
            <person name="Crombie A."/>
            <person name="Kalaitzis J.A."/>
            <person name="Vuong D."/>
            <person name="Rutledge P.J."/>
            <person name="Turner P."/>
            <person name="Pitt J.I."/>
            <person name="Lacey E."/>
            <person name="Chooi Y.H."/>
            <person name="Piggott A.M."/>
        </authorList>
    </citation>
    <scope>NUCLEOTIDE SEQUENCE</scope>
    <source>
        <strain evidence="1">MST-FP2251</strain>
    </source>
</reference>